<protein>
    <submittedName>
        <fullName evidence="3">Uncharacterized protein LOC109548300</fullName>
    </submittedName>
</protein>
<feature type="region of interest" description="Disordered" evidence="1">
    <location>
        <begin position="174"/>
        <end position="199"/>
    </location>
</feature>
<dbReference type="GeneID" id="109548300"/>
<dbReference type="RefSeq" id="XP_019780752.1">
    <property type="nucleotide sequence ID" value="XM_019925193.2"/>
</dbReference>
<reference evidence="3" key="1">
    <citation type="submission" date="2025-08" db="UniProtKB">
        <authorList>
            <consortium name="RefSeq"/>
        </authorList>
    </citation>
    <scope>IDENTIFICATION</scope>
    <source>
        <tissue evidence="3">Spleen</tissue>
    </source>
</reference>
<evidence type="ECO:0000313" key="2">
    <source>
        <dbReference type="Proteomes" id="UP000245320"/>
    </source>
</evidence>
<evidence type="ECO:0000313" key="3">
    <source>
        <dbReference type="RefSeq" id="XP_019780752.1"/>
    </source>
</evidence>
<name>A0A2U4AID7_TURTR</name>
<accession>A0A2U4AID7</accession>
<dbReference type="Proteomes" id="UP000245320">
    <property type="component" value="Chromosome 17"/>
</dbReference>
<dbReference type="InParanoid" id="A0A2U4AID7"/>
<proteinExistence type="predicted"/>
<organism evidence="2 3">
    <name type="scientific">Tursiops truncatus</name>
    <name type="common">Atlantic bottle-nosed dolphin</name>
    <name type="synonym">Delphinus truncatus</name>
    <dbReference type="NCBI Taxonomy" id="9739"/>
    <lineage>
        <taxon>Eukaryota</taxon>
        <taxon>Metazoa</taxon>
        <taxon>Chordata</taxon>
        <taxon>Craniata</taxon>
        <taxon>Vertebrata</taxon>
        <taxon>Euteleostomi</taxon>
        <taxon>Mammalia</taxon>
        <taxon>Eutheria</taxon>
        <taxon>Laurasiatheria</taxon>
        <taxon>Artiodactyla</taxon>
        <taxon>Whippomorpha</taxon>
        <taxon>Cetacea</taxon>
        <taxon>Odontoceti</taxon>
        <taxon>Delphinidae</taxon>
        <taxon>Tursiops</taxon>
    </lineage>
</organism>
<feature type="region of interest" description="Disordered" evidence="1">
    <location>
        <begin position="128"/>
        <end position="152"/>
    </location>
</feature>
<keyword evidence="2" id="KW-1185">Reference proteome</keyword>
<sequence length="221" mass="24620">MQTRKQLQRILGHHPKTLVLLGTEPYAIFLTATRHHVSSTSHKFPEVKVIYWVTSLAESRNQSLQWIRLRIIALWKFRVILNPSCVIDQALHSLHPFLHSFFTLLHLGPLSVETETCFPRSITRQLLSRPPQHAAEPSGGVGVPMPLPAADRELSPLPPKPALFWKPMPSNYTTHSLPAAPRPSPAHLTPDPSSSSSLVPDVCARALPLLLPESLRATDHP</sequence>
<evidence type="ECO:0000256" key="1">
    <source>
        <dbReference type="SAM" id="MobiDB-lite"/>
    </source>
</evidence>
<dbReference type="AlphaFoldDB" id="A0A2U4AID7"/>
<gene>
    <name evidence="3" type="primary">LOC109548300</name>
</gene>